<dbReference type="Gene3D" id="3.40.50.720">
    <property type="entry name" value="NAD(P)-binding Rossmann-like Domain"/>
    <property type="match status" value="1"/>
</dbReference>
<dbReference type="EC" id="1.4.3.3" evidence="6"/>
<evidence type="ECO:0000259" key="9">
    <source>
        <dbReference type="Pfam" id="PF01266"/>
    </source>
</evidence>
<feature type="domain" description="FAD dependent oxidoreductase" evidence="9">
    <location>
        <begin position="2"/>
        <end position="289"/>
    </location>
</feature>
<evidence type="ECO:0000313" key="10">
    <source>
        <dbReference type="EMBL" id="PTL60355.1"/>
    </source>
</evidence>
<dbReference type="PANTHER" id="PTHR11530">
    <property type="entry name" value="D-AMINO ACID OXIDASE"/>
    <property type="match status" value="1"/>
</dbReference>
<dbReference type="SUPFAM" id="SSF51971">
    <property type="entry name" value="Nucleotide-binding domain"/>
    <property type="match status" value="1"/>
</dbReference>
<accession>A0A2T4UM97</accession>
<protein>
    <recommendedName>
        <fullName evidence="7">D-amino-acid oxidase</fullName>
        <ecNumber evidence="6">1.4.3.3</ecNumber>
    </recommendedName>
</protein>
<dbReference type="Proteomes" id="UP000240739">
    <property type="component" value="Unassembled WGS sequence"/>
</dbReference>
<dbReference type="EMBL" id="PYYB01000001">
    <property type="protein sequence ID" value="PTL60355.1"/>
    <property type="molecule type" value="Genomic_DNA"/>
</dbReference>
<dbReference type="Pfam" id="PF01266">
    <property type="entry name" value="DAO"/>
    <property type="match status" value="1"/>
</dbReference>
<evidence type="ECO:0000256" key="4">
    <source>
        <dbReference type="ARBA" id="ARBA00022827"/>
    </source>
</evidence>
<keyword evidence="3" id="KW-0285">Flavoprotein</keyword>
<organism evidence="10 11">
    <name type="scientific">Paraconexibacter algicola</name>
    <dbReference type="NCBI Taxonomy" id="2133960"/>
    <lineage>
        <taxon>Bacteria</taxon>
        <taxon>Bacillati</taxon>
        <taxon>Actinomycetota</taxon>
        <taxon>Thermoleophilia</taxon>
        <taxon>Solirubrobacterales</taxon>
        <taxon>Paraconexibacteraceae</taxon>
        <taxon>Paraconexibacter</taxon>
    </lineage>
</organism>
<dbReference type="SUPFAM" id="SSF54373">
    <property type="entry name" value="FAD-linked reductases, C-terminal domain"/>
    <property type="match status" value="1"/>
</dbReference>
<comment type="cofactor">
    <cofactor evidence="1">
        <name>FAD</name>
        <dbReference type="ChEBI" id="CHEBI:57692"/>
    </cofactor>
</comment>
<dbReference type="OrthoDB" id="246701at2"/>
<gene>
    <name evidence="10" type="ORF">C7Y72_12255</name>
</gene>
<keyword evidence="4" id="KW-0274">FAD</keyword>
<sequence length="291" mass="30804">MVTVLGAGVLGLSCARALTDAGYEVRVLTDGAPTVSAIAGGLWLPYATGTDERVAGWALETLERLVADGHPVVDHLHLERREPWWVDVLPADHVRPATRSELPEGHARGWVARVPLVEMPRHLAALADGLRIERATVTALDDPVLGDGPVVLCTGLATRRLVDDPALHAIRGQVVHLDARGRDVPCVCDEDALTYVLPRADVCVVGGTHEPGDEDDRVRPAQTRDIVARAVALAPALAGAPVLGARAGLRPARHGGPRVERDGRVVHCYGHGGGGLTLSWGCARTVTDLLV</sequence>
<dbReference type="PANTHER" id="PTHR11530:SF11">
    <property type="entry name" value="D-ASPARTATE OXIDASE"/>
    <property type="match status" value="1"/>
</dbReference>
<dbReference type="Gene3D" id="3.30.9.10">
    <property type="entry name" value="D-Amino Acid Oxidase, subunit A, domain 2"/>
    <property type="match status" value="1"/>
</dbReference>
<evidence type="ECO:0000256" key="2">
    <source>
        <dbReference type="ARBA" id="ARBA00006730"/>
    </source>
</evidence>
<dbReference type="GO" id="GO:0071949">
    <property type="term" value="F:FAD binding"/>
    <property type="evidence" value="ECO:0007669"/>
    <property type="project" value="InterPro"/>
</dbReference>
<dbReference type="GO" id="GO:0003884">
    <property type="term" value="F:D-amino-acid oxidase activity"/>
    <property type="evidence" value="ECO:0007669"/>
    <property type="project" value="UniProtKB-EC"/>
</dbReference>
<dbReference type="AlphaFoldDB" id="A0A2T4UM97"/>
<dbReference type="GO" id="GO:0019478">
    <property type="term" value="P:D-amino acid catabolic process"/>
    <property type="evidence" value="ECO:0007669"/>
    <property type="project" value="TreeGrafter"/>
</dbReference>
<keyword evidence="5" id="KW-0560">Oxidoreductase</keyword>
<comment type="caution">
    <text evidence="10">The sequence shown here is derived from an EMBL/GenBank/DDBJ whole genome shotgun (WGS) entry which is preliminary data.</text>
</comment>
<comment type="similarity">
    <text evidence="2">Belongs to the DAMOX/DASOX family.</text>
</comment>
<evidence type="ECO:0000256" key="8">
    <source>
        <dbReference type="ARBA" id="ARBA00049547"/>
    </source>
</evidence>
<comment type="catalytic activity">
    <reaction evidence="8">
        <text>a D-alpha-amino acid + O2 + H2O = a 2-oxocarboxylate + H2O2 + NH4(+)</text>
        <dbReference type="Rhea" id="RHEA:21816"/>
        <dbReference type="ChEBI" id="CHEBI:15377"/>
        <dbReference type="ChEBI" id="CHEBI:15379"/>
        <dbReference type="ChEBI" id="CHEBI:16240"/>
        <dbReference type="ChEBI" id="CHEBI:28938"/>
        <dbReference type="ChEBI" id="CHEBI:35179"/>
        <dbReference type="ChEBI" id="CHEBI:59871"/>
        <dbReference type="EC" id="1.4.3.3"/>
    </reaction>
    <physiologicalReaction direction="left-to-right" evidence="8">
        <dbReference type="Rhea" id="RHEA:21817"/>
    </physiologicalReaction>
</comment>
<reference evidence="10 11" key="1">
    <citation type="submission" date="2018-03" db="EMBL/GenBank/DDBJ databases">
        <title>Aquarubrobacter algicola gen. nov., sp. nov., a novel actinobacterium isolated from shallow eutrophic lake during the end of cyanobacterial harmful algal blooms.</title>
        <authorList>
            <person name="Chun S.J."/>
        </authorList>
    </citation>
    <scope>NUCLEOTIDE SEQUENCE [LARGE SCALE GENOMIC DNA]</scope>
    <source>
        <strain evidence="10 11">Seoho-28</strain>
    </source>
</reference>
<evidence type="ECO:0000256" key="6">
    <source>
        <dbReference type="ARBA" id="ARBA00039101"/>
    </source>
</evidence>
<evidence type="ECO:0000256" key="5">
    <source>
        <dbReference type="ARBA" id="ARBA00023002"/>
    </source>
</evidence>
<dbReference type="RefSeq" id="WP_107569000.1">
    <property type="nucleotide sequence ID" value="NZ_PYYB01000001.1"/>
</dbReference>
<keyword evidence="11" id="KW-1185">Reference proteome</keyword>
<dbReference type="GO" id="GO:0005737">
    <property type="term" value="C:cytoplasm"/>
    <property type="evidence" value="ECO:0007669"/>
    <property type="project" value="TreeGrafter"/>
</dbReference>
<evidence type="ECO:0000256" key="3">
    <source>
        <dbReference type="ARBA" id="ARBA00022630"/>
    </source>
</evidence>
<proteinExistence type="inferred from homology"/>
<name>A0A2T4UM97_9ACTN</name>
<dbReference type="InterPro" id="IPR006076">
    <property type="entry name" value="FAD-dep_OxRdtase"/>
</dbReference>
<evidence type="ECO:0000256" key="7">
    <source>
        <dbReference type="ARBA" id="ARBA00039751"/>
    </source>
</evidence>
<evidence type="ECO:0000256" key="1">
    <source>
        <dbReference type="ARBA" id="ARBA00001974"/>
    </source>
</evidence>
<evidence type="ECO:0000313" key="11">
    <source>
        <dbReference type="Proteomes" id="UP000240739"/>
    </source>
</evidence>
<dbReference type="InterPro" id="IPR023209">
    <property type="entry name" value="DAO"/>
</dbReference>